<reference evidence="10 11" key="1">
    <citation type="journal article" date="2011" name="Front. Microbiol.">
        <title>Genomic signatures of strain selection and enhancement in Bacillus atrophaeus var. globigii, a historical biowarfare simulant.</title>
        <authorList>
            <person name="Gibbons H.S."/>
            <person name="Broomall S.M."/>
            <person name="McNew L.A."/>
            <person name="Daligault H."/>
            <person name="Chapman C."/>
            <person name="Bruce D."/>
            <person name="Karavis M."/>
            <person name="Krepps M."/>
            <person name="McGregor P.A."/>
            <person name="Hong C."/>
            <person name="Park K.H."/>
            <person name="Akmal A."/>
            <person name="Feldman A."/>
            <person name="Lin J.S."/>
            <person name="Chang W.E."/>
            <person name="Higgs B.W."/>
            <person name="Demirev P."/>
            <person name="Lindquist J."/>
            <person name="Liem A."/>
            <person name="Fochler E."/>
            <person name="Read T.D."/>
            <person name="Tapia R."/>
            <person name="Johnson S."/>
            <person name="Bishop-Lilly K.A."/>
            <person name="Detter C."/>
            <person name="Han C."/>
            <person name="Sozhamannan S."/>
            <person name="Rosenzweig C.N."/>
            <person name="Skowronski E.W."/>
        </authorList>
    </citation>
    <scope>NUCLEOTIDE SEQUENCE [LARGE SCALE GENOMIC DNA]</scope>
    <source>
        <strain evidence="10 11">Y4G10-17</strain>
    </source>
</reference>
<evidence type="ECO:0000256" key="4">
    <source>
        <dbReference type="ARBA" id="ARBA00022475"/>
    </source>
</evidence>
<sequence length="140" mass="16111">MKVFANGWRYMKLWPNHAVVGALPEAQIIPLTRLVSWMLPAAAVTNFGVQWFWLGTDHLPMIIMASMFLLLLPLQGYYWLGKRAYSELPLNLRGWYFELQSKLQVAGQDVRLPSHRPGPCYIDLALILRKALSELPPDQY</sequence>
<keyword evidence="11" id="KW-1185">Reference proteome</keyword>
<organism evidence="10 11">
    <name type="scientific">Aliidiomarina soli</name>
    <dbReference type="NCBI Taxonomy" id="1928574"/>
    <lineage>
        <taxon>Bacteria</taxon>
        <taxon>Pseudomonadati</taxon>
        <taxon>Pseudomonadota</taxon>
        <taxon>Gammaproteobacteria</taxon>
        <taxon>Alteromonadales</taxon>
        <taxon>Idiomarinaceae</taxon>
        <taxon>Aliidiomarina</taxon>
    </lineage>
</organism>
<dbReference type="AlphaFoldDB" id="A0A432WM65"/>
<feature type="transmembrane region" description="Helical" evidence="9">
    <location>
        <begin position="59"/>
        <end position="80"/>
    </location>
</feature>
<dbReference type="NCBIfam" id="NF002493">
    <property type="entry name" value="PRK01816.1"/>
    <property type="match status" value="1"/>
</dbReference>
<proteinExistence type="inferred from homology"/>
<comment type="subcellular location">
    <subcellularLocation>
        <location evidence="1">Cell inner membrane</location>
        <topology evidence="1">Multi-pass membrane protein</topology>
    </subcellularLocation>
</comment>
<evidence type="ECO:0000256" key="7">
    <source>
        <dbReference type="ARBA" id="ARBA00022989"/>
    </source>
</evidence>
<comment type="similarity">
    <text evidence="2">Belongs to the UPF0208 family.</text>
</comment>
<comment type="caution">
    <text evidence="10">The sequence shown here is derived from an EMBL/GenBank/DDBJ whole genome shotgun (WGS) entry which is preliminary data.</text>
</comment>
<evidence type="ECO:0000256" key="3">
    <source>
        <dbReference type="ARBA" id="ARBA00018831"/>
    </source>
</evidence>
<dbReference type="Proteomes" id="UP000287823">
    <property type="component" value="Unassembled WGS sequence"/>
</dbReference>
<accession>A0A432WM65</accession>
<dbReference type="EMBL" id="PIPO01000001">
    <property type="protein sequence ID" value="RUO34912.1"/>
    <property type="molecule type" value="Genomic_DNA"/>
</dbReference>
<evidence type="ECO:0000313" key="11">
    <source>
        <dbReference type="Proteomes" id="UP000287823"/>
    </source>
</evidence>
<dbReference type="Pfam" id="PF04217">
    <property type="entry name" value="DUF412"/>
    <property type="match status" value="1"/>
</dbReference>
<evidence type="ECO:0000256" key="6">
    <source>
        <dbReference type="ARBA" id="ARBA00022692"/>
    </source>
</evidence>
<dbReference type="InterPro" id="IPR007334">
    <property type="entry name" value="UPF0208"/>
</dbReference>
<keyword evidence="8 9" id="KW-0472">Membrane</keyword>
<evidence type="ECO:0000256" key="5">
    <source>
        <dbReference type="ARBA" id="ARBA00022519"/>
    </source>
</evidence>
<evidence type="ECO:0000256" key="9">
    <source>
        <dbReference type="SAM" id="Phobius"/>
    </source>
</evidence>
<name>A0A432WM65_9GAMM</name>
<evidence type="ECO:0000256" key="2">
    <source>
        <dbReference type="ARBA" id="ARBA00009474"/>
    </source>
</evidence>
<gene>
    <name evidence="10" type="ORF">CWE14_02650</name>
</gene>
<dbReference type="RefSeq" id="WP_126797949.1">
    <property type="nucleotide sequence ID" value="NZ_PIPO01000001.1"/>
</dbReference>
<dbReference type="GO" id="GO:0005886">
    <property type="term" value="C:plasma membrane"/>
    <property type="evidence" value="ECO:0007669"/>
    <property type="project" value="UniProtKB-SubCell"/>
</dbReference>
<protein>
    <recommendedName>
        <fullName evidence="3">UPF0208 membrane protein YfbV</fullName>
    </recommendedName>
</protein>
<keyword evidence="5" id="KW-0997">Cell inner membrane</keyword>
<keyword evidence="4" id="KW-1003">Cell membrane</keyword>
<evidence type="ECO:0000256" key="8">
    <source>
        <dbReference type="ARBA" id="ARBA00023136"/>
    </source>
</evidence>
<keyword evidence="6 9" id="KW-0812">Transmembrane</keyword>
<feature type="transmembrane region" description="Helical" evidence="9">
    <location>
        <begin position="34"/>
        <end position="53"/>
    </location>
</feature>
<evidence type="ECO:0000313" key="10">
    <source>
        <dbReference type="EMBL" id="RUO34912.1"/>
    </source>
</evidence>
<keyword evidence="7 9" id="KW-1133">Transmembrane helix</keyword>
<evidence type="ECO:0000256" key="1">
    <source>
        <dbReference type="ARBA" id="ARBA00004429"/>
    </source>
</evidence>